<keyword evidence="2" id="KW-1133">Transmembrane helix</keyword>
<evidence type="ECO:0000256" key="1">
    <source>
        <dbReference type="SAM" id="MobiDB-lite"/>
    </source>
</evidence>
<evidence type="ECO:0000256" key="2">
    <source>
        <dbReference type="SAM" id="Phobius"/>
    </source>
</evidence>
<feature type="region of interest" description="Disordered" evidence="1">
    <location>
        <begin position="34"/>
        <end position="58"/>
    </location>
</feature>
<comment type="caution">
    <text evidence="4">The sequence shown here is derived from an EMBL/GenBank/DDBJ whole genome shotgun (WGS) entry which is preliminary data.</text>
</comment>
<keyword evidence="5" id="KW-1185">Reference proteome</keyword>
<feature type="transmembrane region" description="Helical" evidence="2">
    <location>
        <begin position="59"/>
        <end position="78"/>
    </location>
</feature>
<keyword evidence="3" id="KW-0732">Signal</keyword>
<dbReference type="EMBL" id="JAKVPY010000020">
    <property type="protein sequence ID" value="MCH4564539.1"/>
    <property type="molecule type" value="Genomic_DNA"/>
</dbReference>
<feature type="signal peptide" evidence="3">
    <location>
        <begin position="1"/>
        <end position="31"/>
    </location>
</feature>
<feature type="chain" id="PRO_5045719756" description="Ig-like domain-containing protein" evidence="3">
    <location>
        <begin position="32"/>
        <end position="330"/>
    </location>
</feature>
<protein>
    <recommendedName>
        <fullName evidence="6">Ig-like domain-containing protein</fullName>
    </recommendedName>
</protein>
<dbReference type="Proteomes" id="UP001202117">
    <property type="component" value="Unassembled WGS sequence"/>
</dbReference>
<evidence type="ECO:0000256" key="3">
    <source>
        <dbReference type="SAM" id="SignalP"/>
    </source>
</evidence>
<organism evidence="4 5">
    <name type="scientific">Halomonas flagellata</name>
    <dbReference type="NCBI Taxonomy" id="2920385"/>
    <lineage>
        <taxon>Bacteria</taxon>
        <taxon>Pseudomonadati</taxon>
        <taxon>Pseudomonadota</taxon>
        <taxon>Gammaproteobacteria</taxon>
        <taxon>Oceanospirillales</taxon>
        <taxon>Halomonadaceae</taxon>
        <taxon>Halomonas</taxon>
    </lineage>
</organism>
<proteinExistence type="predicted"/>
<evidence type="ECO:0008006" key="6">
    <source>
        <dbReference type="Google" id="ProtNLM"/>
    </source>
</evidence>
<dbReference type="RefSeq" id="WP_240569177.1">
    <property type="nucleotide sequence ID" value="NZ_JAKVPY010000020.1"/>
</dbReference>
<keyword evidence="2" id="KW-0472">Membrane</keyword>
<name>A0ABS9RXK4_9GAMM</name>
<keyword evidence="2" id="KW-0812">Transmembrane</keyword>
<evidence type="ECO:0000313" key="4">
    <source>
        <dbReference type="EMBL" id="MCH4564539.1"/>
    </source>
</evidence>
<sequence length="330" mass="36013">MNRVDAGHHRWKRFLACLLAAVLAVSPLAAAQDDVFPDGDGQDDTGTTGEPSGNGSSDWTVPAIVAGAAASALLIRWLRERRQAVQPPKPTKGERDMLVQLQQQGPEFAPRYNTSAFAAIGMVRGGWPFVLDFAHLQPVMVTLRISARGVPDVYTLRIPFGADETGRHRLQFHLPPAFGDSERPAAIAVTATDMSGERMEPSFRVLALGCGPRAVGSVAIEEVSFLPRLIRAQAREQASYRFFSHSEFPSAVAEFMRVEPANDGERHFFVNEAPIPGGVAAGRSIDPRQWDGRDAGQRISTGTHRLKIRAWAPTEGWITAWSDSRVKVSP</sequence>
<accession>A0ABS9RXK4</accession>
<reference evidence="4 5" key="1">
    <citation type="submission" date="2022-02" db="EMBL/GenBank/DDBJ databases">
        <title>Halomonas fukangensis sp. nov., a halophilic bacterium isolated from a bulk soil of Kalidium foliatum at Fukang.</title>
        <authorList>
            <person name="Huang Y."/>
        </authorList>
    </citation>
    <scope>NUCLEOTIDE SEQUENCE [LARGE SCALE GENOMIC DNA]</scope>
    <source>
        <strain evidence="4 5">EGI 63088</strain>
    </source>
</reference>
<gene>
    <name evidence="4" type="ORF">MKP05_15660</name>
</gene>
<evidence type="ECO:0000313" key="5">
    <source>
        <dbReference type="Proteomes" id="UP001202117"/>
    </source>
</evidence>